<evidence type="ECO:0000313" key="2">
    <source>
        <dbReference type="EMBL" id="ANS65062.1"/>
    </source>
</evidence>
<gene>
    <name evidence="2" type="ORF">SLINC_2838</name>
</gene>
<dbReference type="EMBL" id="CP016438">
    <property type="protein sequence ID" value="ANS65062.1"/>
    <property type="molecule type" value="Genomic_DNA"/>
</dbReference>
<name>A0A1B1M9H7_STRLN</name>
<feature type="compositionally biased region" description="Low complexity" evidence="1">
    <location>
        <begin position="69"/>
        <end position="85"/>
    </location>
</feature>
<reference evidence="2 3" key="1">
    <citation type="submission" date="2016-07" db="EMBL/GenBank/DDBJ databases">
        <title>Enhancement of antibiotic productionsby engineered nitrateutilization in actinobacteria.</title>
        <authorList>
            <person name="Meng S.C."/>
        </authorList>
    </citation>
    <scope>NUCLEOTIDE SEQUENCE [LARGE SCALE GENOMIC DNA]</scope>
    <source>
        <strain evidence="2 3">NRRL 2936</strain>
    </source>
</reference>
<organism evidence="2 3">
    <name type="scientific">Streptomyces lincolnensis</name>
    <dbReference type="NCBI Taxonomy" id="1915"/>
    <lineage>
        <taxon>Bacteria</taxon>
        <taxon>Bacillati</taxon>
        <taxon>Actinomycetota</taxon>
        <taxon>Actinomycetes</taxon>
        <taxon>Kitasatosporales</taxon>
        <taxon>Streptomycetaceae</taxon>
        <taxon>Streptomyces</taxon>
    </lineage>
</organism>
<feature type="region of interest" description="Disordered" evidence="1">
    <location>
        <begin position="1"/>
        <end position="121"/>
    </location>
</feature>
<proteinExistence type="predicted"/>
<evidence type="ECO:0000256" key="1">
    <source>
        <dbReference type="SAM" id="MobiDB-lite"/>
    </source>
</evidence>
<dbReference type="AlphaFoldDB" id="A0A1B1M9H7"/>
<feature type="compositionally biased region" description="Basic and acidic residues" evidence="1">
    <location>
        <begin position="94"/>
        <end position="110"/>
    </location>
</feature>
<dbReference type="STRING" id="1915.SLINC_2838"/>
<sequence>MTGGELTLGAVPARLEEREREITAQAETMREQVAQPTAQLDEPGRAARAEAAGSSGLPADHGGVRRGRPPAAGPAGVWAGATGPASAKPVRSGRVRDAFGARSGRKDRSRPTKAKGCRRETRAKRAIPRLRQVRLKVLEAPSEWSRFTEDSVERRMLLALGHRLGTRLRPKPLMLPDGNRVEVEGIDAEGLVLVQLVSNQGAYKPAYRNKVMADMFKLLWLREAVPTAERAVLLVSELVVQALGGWVACAAADLGIEIYVFDGNAVVTLPRRT</sequence>
<accession>A0A1B1M9H7</accession>
<keyword evidence="3" id="KW-1185">Reference proteome</keyword>
<feature type="compositionally biased region" description="Basic residues" evidence="1">
    <location>
        <begin position="111"/>
        <end position="121"/>
    </location>
</feature>
<dbReference type="PATRIC" id="fig|1915.4.peg.3132"/>
<dbReference type="Proteomes" id="UP000092598">
    <property type="component" value="Chromosome"/>
</dbReference>
<evidence type="ECO:0000313" key="3">
    <source>
        <dbReference type="Proteomes" id="UP000092598"/>
    </source>
</evidence>
<dbReference type="KEGG" id="sls:SLINC_2838"/>
<protein>
    <submittedName>
        <fullName evidence="2">Uncharacterized protein</fullName>
    </submittedName>
</protein>